<dbReference type="InterPro" id="IPR058163">
    <property type="entry name" value="LysR-type_TF_proteobact-type"/>
</dbReference>
<evidence type="ECO:0000256" key="2">
    <source>
        <dbReference type="ARBA" id="ARBA00023015"/>
    </source>
</evidence>
<evidence type="ECO:0000256" key="3">
    <source>
        <dbReference type="ARBA" id="ARBA00023125"/>
    </source>
</evidence>
<organism evidence="6 7">
    <name type="scientific">Cedecea neteri</name>
    <dbReference type="NCBI Taxonomy" id="158822"/>
    <lineage>
        <taxon>Bacteria</taxon>
        <taxon>Pseudomonadati</taxon>
        <taxon>Pseudomonadota</taxon>
        <taxon>Gammaproteobacteria</taxon>
        <taxon>Enterobacterales</taxon>
        <taxon>Enterobacteriaceae</taxon>
        <taxon>Cedecea</taxon>
    </lineage>
</organism>
<dbReference type="InterPro" id="IPR036390">
    <property type="entry name" value="WH_DNA-bd_sf"/>
</dbReference>
<sequence>MNKFRAMEIFTCVVEEKTFTAAAKKLEISVVMVTKYIHALEKELKTELLQRTTRTMTVTHPGQIFYEYALSIIAKVNESYEVIEGLQAEPQGLLRVSAPMTLGKEIVAPIVAEFMSLYPKIQVELILNNHPVDLISEGYDCAFRIGYLRDYALVAKSLLNYSMSICATPAYLEEYGVPQTPDDLHHHRLLSHSTWNNNFTWRLRHDGQEIPWPDSWVMRSNDGYALREAALKNNGVLMQPRFLIEADIKAGRLVALLEDYLPSPRPVHLLYPMKKNVVPKLDRFIQFTLEKCSV</sequence>
<dbReference type="AlphaFoldDB" id="A0AAN0VTN9"/>
<name>A0AAN0VTN9_9ENTR</name>
<evidence type="ECO:0000313" key="6">
    <source>
        <dbReference type="EMBL" id="AIR61076.1"/>
    </source>
</evidence>
<comment type="similarity">
    <text evidence="1">Belongs to the LysR transcriptional regulatory family.</text>
</comment>
<evidence type="ECO:0000256" key="4">
    <source>
        <dbReference type="ARBA" id="ARBA00023163"/>
    </source>
</evidence>
<dbReference type="Pfam" id="PF03466">
    <property type="entry name" value="LysR_substrate"/>
    <property type="match status" value="1"/>
</dbReference>
<dbReference type="SUPFAM" id="SSF46785">
    <property type="entry name" value="Winged helix' DNA-binding domain"/>
    <property type="match status" value="1"/>
</dbReference>
<dbReference type="InterPro" id="IPR036388">
    <property type="entry name" value="WH-like_DNA-bd_sf"/>
</dbReference>
<dbReference type="GO" id="GO:0043565">
    <property type="term" value="F:sequence-specific DNA binding"/>
    <property type="evidence" value="ECO:0007669"/>
    <property type="project" value="TreeGrafter"/>
</dbReference>
<keyword evidence="2" id="KW-0805">Transcription regulation</keyword>
<dbReference type="RefSeq" id="WP_039290858.1">
    <property type="nucleotide sequence ID" value="NZ_CP009458.1"/>
</dbReference>
<evidence type="ECO:0000256" key="1">
    <source>
        <dbReference type="ARBA" id="ARBA00009437"/>
    </source>
</evidence>
<accession>A0AAN0VTN9</accession>
<dbReference type="FunFam" id="1.10.10.10:FF:000001">
    <property type="entry name" value="LysR family transcriptional regulator"/>
    <property type="match status" value="1"/>
</dbReference>
<evidence type="ECO:0000313" key="7">
    <source>
        <dbReference type="Proteomes" id="UP000029516"/>
    </source>
</evidence>
<dbReference type="InterPro" id="IPR000847">
    <property type="entry name" value="LysR_HTH_N"/>
</dbReference>
<gene>
    <name evidence="6" type="ORF">LH23_10490</name>
</gene>
<evidence type="ECO:0000259" key="5">
    <source>
        <dbReference type="PROSITE" id="PS50931"/>
    </source>
</evidence>
<dbReference type="KEGG" id="cem:LH23_10490"/>
<feature type="domain" description="HTH lysR-type" evidence="5">
    <location>
        <begin position="1"/>
        <end position="59"/>
    </location>
</feature>
<dbReference type="EMBL" id="CP009458">
    <property type="protein sequence ID" value="AIR61076.1"/>
    <property type="molecule type" value="Genomic_DNA"/>
</dbReference>
<dbReference type="InterPro" id="IPR005119">
    <property type="entry name" value="LysR_subst-bd"/>
</dbReference>
<dbReference type="Gene3D" id="3.40.190.290">
    <property type="match status" value="1"/>
</dbReference>
<dbReference type="PANTHER" id="PTHR30537">
    <property type="entry name" value="HTH-TYPE TRANSCRIPTIONAL REGULATOR"/>
    <property type="match status" value="1"/>
</dbReference>
<dbReference type="PROSITE" id="PS50931">
    <property type="entry name" value="HTH_LYSR"/>
    <property type="match status" value="1"/>
</dbReference>
<keyword evidence="3" id="KW-0238">DNA-binding</keyword>
<dbReference type="PANTHER" id="PTHR30537:SF5">
    <property type="entry name" value="HTH-TYPE TRANSCRIPTIONAL ACTIVATOR TTDR-RELATED"/>
    <property type="match status" value="1"/>
</dbReference>
<dbReference type="Pfam" id="PF00126">
    <property type="entry name" value="HTH_1"/>
    <property type="match status" value="1"/>
</dbReference>
<dbReference type="SUPFAM" id="SSF53850">
    <property type="entry name" value="Periplasmic binding protein-like II"/>
    <property type="match status" value="1"/>
</dbReference>
<dbReference type="GO" id="GO:0003700">
    <property type="term" value="F:DNA-binding transcription factor activity"/>
    <property type="evidence" value="ECO:0007669"/>
    <property type="project" value="InterPro"/>
</dbReference>
<dbReference type="GO" id="GO:0006351">
    <property type="term" value="P:DNA-templated transcription"/>
    <property type="evidence" value="ECO:0007669"/>
    <property type="project" value="TreeGrafter"/>
</dbReference>
<protein>
    <recommendedName>
        <fullName evidence="5">HTH lysR-type domain-containing protein</fullName>
    </recommendedName>
</protein>
<dbReference type="Proteomes" id="UP000029516">
    <property type="component" value="Chromosome"/>
</dbReference>
<reference evidence="6 7" key="1">
    <citation type="submission" date="2014-09" db="EMBL/GenBank/DDBJ databases">
        <authorList>
            <person name="Chan K.-G."/>
        </authorList>
    </citation>
    <scope>NUCLEOTIDE SEQUENCE [LARGE SCALE GENOMIC DNA]</scope>
    <source>
        <strain evidence="6 7">M006</strain>
    </source>
</reference>
<keyword evidence="4" id="KW-0804">Transcription</keyword>
<dbReference type="Gene3D" id="1.10.10.10">
    <property type="entry name" value="Winged helix-like DNA-binding domain superfamily/Winged helix DNA-binding domain"/>
    <property type="match status" value="1"/>
</dbReference>
<proteinExistence type="inferred from homology"/>